<organism evidence="2 3">
    <name type="scientific">Absidia repens</name>
    <dbReference type="NCBI Taxonomy" id="90262"/>
    <lineage>
        <taxon>Eukaryota</taxon>
        <taxon>Fungi</taxon>
        <taxon>Fungi incertae sedis</taxon>
        <taxon>Mucoromycota</taxon>
        <taxon>Mucoromycotina</taxon>
        <taxon>Mucoromycetes</taxon>
        <taxon>Mucorales</taxon>
        <taxon>Cunninghamellaceae</taxon>
        <taxon>Absidia</taxon>
    </lineage>
</organism>
<protein>
    <submittedName>
        <fullName evidence="2">Uncharacterized protein</fullName>
    </submittedName>
</protein>
<reference evidence="2 3" key="1">
    <citation type="submission" date="2016-07" db="EMBL/GenBank/DDBJ databases">
        <title>Pervasive Adenine N6-methylation of Active Genes in Fungi.</title>
        <authorList>
            <consortium name="DOE Joint Genome Institute"/>
            <person name="Mondo S.J."/>
            <person name="Dannebaum R.O."/>
            <person name="Kuo R.C."/>
            <person name="Labutti K."/>
            <person name="Haridas S."/>
            <person name="Kuo A."/>
            <person name="Salamov A."/>
            <person name="Ahrendt S.R."/>
            <person name="Lipzen A."/>
            <person name="Sullivan W."/>
            <person name="Andreopoulos W.B."/>
            <person name="Clum A."/>
            <person name="Lindquist E."/>
            <person name="Daum C."/>
            <person name="Ramamoorthy G.K."/>
            <person name="Gryganskyi A."/>
            <person name="Culley D."/>
            <person name="Magnuson J.K."/>
            <person name="James T.Y."/>
            <person name="O'Malley M.A."/>
            <person name="Stajich J.E."/>
            <person name="Spatafora J.W."/>
            <person name="Visel A."/>
            <person name="Grigoriev I.V."/>
        </authorList>
    </citation>
    <scope>NUCLEOTIDE SEQUENCE [LARGE SCALE GENOMIC DNA]</scope>
    <source>
        <strain evidence="2 3">NRRL 1336</strain>
    </source>
</reference>
<evidence type="ECO:0000256" key="1">
    <source>
        <dbReference type="SAM" id="MobiDB-lite"/>
    </source>
</evidence>
<accession>A0A1X2HXW8</accession>
<dbReference type="EMBL" id="MCGE01000048">
    <property type="protein sequence ID" value="ORZ04745.1"/>
    <property type="molecule type" value="Genomic_DNA"/>
</dbReference>
<proteinExistence type="predicted"/>
<keyword evidence="3" id="KW-1185">Reference proteome</keyword>
<dbReference type="AlphaFoldDB" id="A0A1X2HXW8"/>
<sequence length="153" mass="17337">MPKRIEALIKDVGASGVRSFPHGISCKLPSLRAYRCIVTWLREDNARSTLVGVLQDNLKVHLNSYEFLPKLRPERLEVSGDDSSFPDQEELTDDQTNQPFQMALGDIDTRLRASGRRLDESASLPQDIITRLDLYPRLECMDLAELDDYDAVS</sequence>
<gene>
    <name evidence="2" type="ORF">BCR42DRAFT_444043</name>
</gene>
<evidence type="ECO:0000313" key="3">
    <source>
        <dbReference type="Proteomes" id="UP000193560"/>
    </source>
</evidence>
<feature type="region of interest" description="Disordered" evidence="1">
    <location>
        <begin position="78"/>
        <end position="97"/>
    </location>
</feature>
<dbReference type="Proteomes" id="UP000193560">
    <property type="component" value="Unassembled WGS sequence"/>
</dbReference>
<name>A0A1X2HXW8_9FUNG</name>
<dbReference type="OrthoDB" id="1075553at2759"/>
<comment type="caution">
    <text evidence="2">The sequence shown here is derived from an EMBL/GenBank/DDBJ whole genome shotgun (WGS) entry which is preliminary data.</text>
</comment>
<evidence type="ECO:0000313" key="2">
    <source>
        <dbReference type="EMBL" id="ORZ04745.1"/>
    </source>
</evidence>